<dbReference type="EMBL" id="CM023482">
    <property type="protein sequence ID" value="KAH6939041.1"/>
    <property type="molecule type" value="Genomic_DNA"/>
</dbReference>
<evidence type="ECO:0000313" key="1">
    <source>
        <dbReference type="EMBL" id="KAH6939041.1"/>
    </source>
</evidence>
<accession>A0ACB7SYH7</accession>
<evidence type="ECO:0000313" key="2">
    <source>
        <dbReference type="Proteomes" id="UP000821845"/>
    </source>
</evidence>
<dbReference type="Proteomes" id="UP000821845">
    <property type="component" value="Chromosome 2"/>
</dbReference>
<keyword evidence="2" id="KW-1185">Reference proteome</keyword>
<protein>
    <submittedName>
        <fullName evidence="1">Uncharacterized protein</fullName>
    </submittedName>
</protein>
<gene>
    <name evidence="1" type="ORF">HPB50_015683</name>
</gene>
<name>A0ACB7SYH7_HYAAI</name>
<organism evidence="1 2">
    <name type="scientific">Hyalomma asiaticum</name>
    <name type="common">Tick</name>
    <dbReference type="NCBI Taxonomy" id="266040"/>
    <lineage>
        <taxon>Eukaryota</taxon>
        <taxon>Metazoa</taxon>
        <taxon>Ecdysozoa</taxon>
        <taxon>Arthropoda</taxon>
        <taxon>Chelicerata</taxon>
        <taxon>Arachnida</taxon>
        <taxon>Acari</taxon>
        <taxon>Parasitiformes</taxon>
        <taxon>Ixodida</taxon>
        <taxon>Ixodoidea</taxon>
        <taxon>Ixodidae</taxon>
        <taxon>Hyalomminae</taxon>
        <taxon>Hyalomma</taxon>
    </lineage>
</organism>
<comment type="caution">
    <text evidence="1">The sequence shown here is derived from an EMBL/GenBank/DDBJ whole genome shotgun (WGS) entry which is preliminary data.</text>
</comment>
<proteinExistence type="predicted"/>
<sequence>MVRHRTGQVAAKGHPDFLEAENMRTVGDRSDSSDGHESLSGVRTAIERACTLCVALEGLPQATGGRASFSQCCTQLSRNGAYLPQRRRTGSAAADGSRGEEDEETRGGRPAGEFQVKDTAPLQAPRGGPILTRGRFEGRRRSPCAAVTKVARSAMP</sequence>
<reference evidence="1" key="1">
    <citation type="submission" date="2020-05" db="EMBL/GenBank/DDBJ databases">
        <title>Large-scale comparative analyses of tick genomes elucidate their genetic diversity and vector capacities.</title>
        <authorList>
            <person name="Jia N."/>
            <person name="Wang J."/>
            <person name="Shi W."/>
            <person name="Du L."/>
            <person name="Sun Y."/>
            <person name="Zhan W."/>
            <person name="Jiang J."/>
            <person name="Wang Q."/>
            <person name="Zhang B."/>
            <person name="Ji P."/>
            <person name="Sakyi L.B."/>
            <person name="Cui X."/>
            <person name="Yuan T."/>
            <person name="Jiang B."/>
            <person name="Yang W."/>
            <person name="Lam T.T.-Y."/>
            <person name="Chang Q."/>
            <person name="Ding S."/>
            <person name="Wang X."/>
            <person name="Zhu J."/>
            <person name="Ruan X."/>
            <person name="Zhao L."/>
            <person name="Wei J."/>
            <person name="Que T."/>
            <person name="Du C."/>
            <person name="Cheng J."/>
            <person name="Dai P."/>
            <person name="Han X."/>
            <person name="Huang E."/>
            <person name="Gao Y."/>
            <person name="Liu J."/>
            <person name="Shao H."/>
            <person name="Ye R."/>
            <person name="Li L."/>
            <person name="Wei W."/>
            <person name="Wang X."/>
            <person name="Wang C."/>
            <person name="Yang T."/>
            <person name="Huo Q."/>
            <person name="Li W."/>
            <person name="Guo W."/>
            <person name="Chen H."/>
            <person name="Zhou L."/>
            <person name="Ni X."/>
            <person name="Tian J."/>
            <person name="Zhou Y."/>
            <person name="Sheng Y."/>
            <person name="Liu T."/>
            <person name="Pan Y."/>
            <person name="Xia L."/>
            <person name="Li J."/>
            <person name="Zhao F."/>
            <person name="Cao W."/>
        </authorList>
    </citation>
    <scope>NUCLEOTIDE SEQUENCE</scope>
    <source>
        <strain evidence="1">Hyas-2018</strain>
    </source>
</reference>